<dbReference type="Pfam" id="PF01593">
    <property type="entry name" value="Amino_oxidase"/>
    <property type="match status" value="1"/>
</dbReference>
<dbReference type="PANTHER" id="PTHR16128:SF5">
    <property type="entry name" value="FAD_NAD(P)-BINDING OXIDOREDUCTASE FAMILY PROTEIN"/>
    <property type="match status" value="1"/>
</dbReference>
<gene>
    <name evidence="2" type="ORF">LCGC14_0349280</name>
</gene>
<dbReference type="Gene3D" id="3.90.660.10">
    <property type="match status" value="1"/>
</dbReference>
<dbReference type="AlphaFoldDB" id="A0A0F9TGZ5"/>
<proteinExistence type="predicted"/>
<feature type="domain" description="Amine oxidase" evidence="1">
    <location>
        <begin position="121"/>
        <end position="325"/>
    </location>
</feature>
<sequence>MSQAREVAVIGAGMSGLSAATLLQQAGLKVTLFDKSRGSGGRLSSKRTTAGTFDMGTQYFTARDPAFAAAVAEWVAAGWVAAWQPRLFRYDEQGLQPSDDRQQRFVGSPRMTALSRGLLGSLPLHSSTRIEQLQRRDQQWQLTDSDGVSHGPFDHIIVAVPPAQAVPLLGSASHLADPARTSDMEPGWAVALSLPHALDTAAEAVFVRSGPLDWIARDASKPGRDATENWVLQSTPSWAREHLDDDPQQVANALTAAASKVLGLAIPTPVFQHAHRWLYARPTVASDLGAMKASEQGLFVCGDWCLGGRLEAAWLSGQRAAKALINTP</sequence>
<dbReference type="Pfam" id="PF13450">
    <property type="entry name" value="NAD_binding_8"/>
    <property type="match status" value="1"/>
</dbReference>
<evidence type="ECO:0000259" key="1">
    <source>
        <dbReference type="Pfam" id="PF01593"/>
    </source>
</evidence>
<organism evidence="2">
    <name type="scientific">marine sediment metagenome</name>
    <dbReference type="NCBI Taxonomy" id="412755"/>
    <lineage>
        <taxon>unclassified sequences</taxon>
        <taxon>metagenomes</taxon>
        <taxon>ecological metagenomes</taxon>
    </lineage>
</organism>
<dbReference type="Gene3D" id="3.50.50.60">
    <property type="entry name" value="FAD/NAD(P)-binding domain"/>
    <property type="match status" value="1"/>
</dbReference>
<dbReference type="InterPro" id="IPR002937">
    <property type="entry name" value="Amino_oxidase"/>
</dbReference>
<dbReference type="GO" id="GO:0016491">
    <property type="term" value="F:oxidoreductase activity"/>
    <property type="evidence" value="ECO:0007669"/>
    <property type="project" value="InterPro"/>
</dbReference>
<dbReference type="EMBL" id="LAZR01000261">
    <property type="protein sequence ID" value="KKN78534.1"/>
    <property type="molecule type" value="Genomic_DNA"/>
</dbReference>
<protein>
    <recommendedName>
        <fullName evidence="1">Amine oxidase domain-containing protein</fullName>
    </recommendedName>
</protein>
<reference evidence="2" key="1">
    <citation type="journal article" date="2015" name="Nature">
        <title>Complex archaea that bridge the gap between prokaryotes and eukaryotes.</title>
        <authorList>
            <person name="Spang A."/>
            <person name="Saw J.H."/>
            <person name="Jorgensen S.L."/>
            <person name="Zaremba-Niedzwiedzka K."/>
            <person name="Martijn J."/>
            <person name="Lind A.E."/>
            <person name="van Eijk R."/>
            <person name="Schleper C."/>
            <person name="Guy L."/>
            <person name="Ettema T.J."/>
        </authorList>
    </citation>
    <scope>NUCLEOTIDE SEQUENCE</scope>
</reference>
<dbReference type="PANTHER" id="PTHR16128">
    <property type="entry name" value="FAD/NAD(P)-BINDING OXIDOREDUCTASE FAMILY PROTEIN"/>
    <property type="match status" value="1"/>
</dbReference>
<dbReference type="SUPFAM" id="SSF51905">
    <property type="entry name" value="FAD/NAD(P)-binding domain"/>
    <property type="match status" value="1"/>
</dbReference>
<name>A0A0F9TGZ5_9ZZZZ</name>
<comment type="caution">
    <text evidence="2">The sequence shown here is derived from an EMBL/GenBank/DDBJ whole genome shotgun (WGS) entry which is preliminary data.</text>
</comment>
<dbReference type="PRINTS" id="PR00419">
    <property type="entry name" value="ADXRDTASE"/>
</dbReference>
<dbReference type="InterPro" id="IPR036188">
    <property type="entry name" value="FAD/NAD-bd_sf"/>
</dbReference>
<accession>A0A0F9TGZ5</accession>
<evidence type="ECO:0000313" key="2">
    <source>
        <dbReference type="EMBL" id="KKN78534.1"/>
    </source>
</evidence>